<name>A0A1C6T3W4_9ACTN</name>
<dbReference type="OrthoDB" id="3504325at2"/>
<keyword evidence="2" id="KW-1185">Reference proteome</keyword>
<sequence>MSRPELDARPRWRRTGHHRFPFAALVDGQWWVLRLNSFPDHAHWTLFVDGHSRLDLDDPPPAWERPTASAPALDSGVAEAVVTPVQHLVAYGSEVGRPCDDPFCCG</sequence>
<proteinExistence type="predicted"/>
<dbReference type="RefSeq" id="WP_091646952.1">
    <property type="nucleotide sequence ID" value="NZ_FMHW01000002.1"/>
</dbReference>
<dbReference type="EMBL" id="FMHW01000002">
    <property type="protein sequence ID" value="SCL36474.1"/>
    <property type="molecule type" value="Genomic_DNA"/>
</dbReference>
<evidence type="ECO:0000313" key="2">
    <source>
        <dbReference type="Proteomes" id="UP000198959"/>
    </source>
</evidence>
<gene>
    <name evidence="1" type="ORF">GA0074692_4361</name>
</gene>
<dbReference type="AlphaFoldDB" id="A0A1C6T3W4"/>
<accession>A0A1C6T3W4</accession>
<organism evidence="1 2">
    <name type="scientific">Micromonospora pallida</name>
    <dbReference type="NCBI Taxonomy" id="145854"/>
    <lineage>
        <taxon>Bacteria</taxon>
        <taxon>Bacillati</taxon>
        <taxon>Actinomycetota</taxon>
        <taxon>Actinomycetes</taxon>
        <taxon>Micromonosporales</taxon>
        <taxon>Micromonosporaceae</taxon>
        <taxon>Micromonospora</taxon>
    </lineage>
</organism>
<dbReference type="Proteomes" id="UP000198959">
    <property type="component" value="Unassembled WGS sequence"/>
</dbReference>
<evidence type="ECO:0000313" key="1">
    <source>
        <dbReference type="EMBL" id="SCL36474.1"/>
    </source>
</evidence>
<reference evidence="2" key="1">
    <citation type="submission" date="2016-06" db="EMBL/GenBank/DDBJ databases">
        <authorList>
            <person name="Varghese N."/>
            <person name="Submissions Spin"/>
        </authorList>
    </citation>
    <scope>NUCLEOTIDE SEQUENCE [LARGE SCALE GENOMIC DNA]</scope>
    <source>
        <strain evidence="2">DSM 43817</strain>
    </source>
</reference>
<protein>
    <submittedName>
        <fullName evidence="1">Uncharacterized protein</fullName>
    </submittedName>
</protein>